<feature type="chain" id="PRO_5032880232" evidence="1">
    <location>
        <begin position="20"/>
        <end position="257"/>
    </location>
</feature>
<proteinExistence type="predicted"/>
<organism evidence="2 3">
    <name type="scientific">Pontixanthobacter rizhaonensis</name>
    <dbReference type="NCBI Taxonomy" id="2730337"/>
    <lineage>
        <taxon>Bacteria</taxon>
        <taxon>Pseudomonadati</taxon>
        <taxon>Pseudomonadota</taxon>
        <taxon>Alphaproteobacteria</taxon>
        <taxon>Sphingomonadales</taxon>
        <taxon>Erythrobacteraceae</taxon>
        <taxon>Pontixanthobacter</taxon>
    </lineage>
</organism>
<dbReference type="AlphaFoldDB" id="A0A848QPG7"/>
<dbReference type="InterPro" id="IPR036249">
    <property type="entry name" value="Thioredoxin-like_sf"/>
</dbReference>
<reference evidence="2 3" key="1">
    <citation type="submission" date="2020-04" db="EMBL/GenBank/DDBJ databases">
        <authorList>
            <person name="Liu A."/>
        </authorList>
    </citation>
    <scope>NUCLEOTIDE SEQUENCE [LARGE SCALE GENOMIC DNA]</scope>
    <source>
        <strain evidence="2 3">RZ02</strain>
    </source>
</reference>
<feature type="signal peptide" evidence="1">
    <location>
        <begin position="1"/>
        <end position="19"/>
    </location>
</feature>
<name>A0A848QPG7_9SPHN</name>
<gene>
    <name evidence="2" type="ORF">HKD42_10530</name>
</gene>
<evidence type="ECO:0000313" key="3">
    <source>
        <dbReference type="Proteomes" id="UP000561181"/>
    </source>
</evidence>
<dbReference type="Pfam" id="PF06764">
    <property type="entry name" value="DUF1223"/>
    <property type="match status" value="1"/>
</dbReference>
<keyword evidence="1" id="KW-0732">Signal</keyword>
<keyword evidence="3" id="KW-1185">Reference proteome</keyword>
<sequence length="257" mass="26962">MKIVATLAGLGLAAITFLAINPSGSGMSDARLADVAKAAPLASADAPVVLELFTSQGCSSCPPADKLAAQLAKDRSLLVITRPVTYWDRLGWKDTLAREENTALQRAYARKGNEGAGVYTPQIVVNGRHGAVGSNARSVSALSRNAAMTNRPSLAVTPAANGGYTVRIDGKVSGASELMLVALSAHETVPIARGENGGRSISYTNVVRRETRLAPSSPVRQSFSIAARQLRNAKADRYAVILRRPGAGPILAGQYLR</sequence>
<dbReference type="InterPro" id="IPR010634">
    <property type="entry name" value="DUF1223"/>
</dbReference>
<protein>
    <submittedName>
        <fullName evidence="2">DUF1223 domain-containing protein</fullName>
    </submittedName>
</protein>
<accession>A0A848QPG7</accession>
<evidence type="ECO:0000256" key="1">
    <source>
        <dbReference type="SAM" id="SignalP"/>
    </source>
</evidence>
<evidence type="ECO:0000313" key="2">
    <source>
        <dbReference type="EMBL" id="NMW32497.1"/>
    </source>
</evidence>
<dbReference type="Proteomes" id="UP000561181">
    <property type="component" value="Unassembled WGS sequence"/>
</dbReference>
<dbReference type="RefSeq" id="WP_170013142.1">
    <property type="nucleotide sequence ID" value="NZ_JABCRE010000003.1"/>
</dbReference>
<dbReference type="PANTHER" id="PTHR36057:SF1">
    <property type="entry name" value="LIPOPROTEIN LIPID ATTACHMENT SITE-LIKE PROTEIN, PUTATIVE (DUF1223)-RELATED"/>
    <property type="match status" value="1"/>
</dbReference>
<comment type="caution">
    <text evidence="2">The sequence shown here is derived from an EMBL/GenBank/DDBJ whole genome shotgun (WGS) entry which is preliminary data.</text>
</comment>
<dbReference type="SUPFAM" id="SSF52833">
    <property type="entry name" value="Thioredoxin-like"/>
    <property type="match status" value="1"/>
</dbReference>
<dbReference type="EMBL" id="JABCRE010000003">
    <property type="protein sequence ID" value="NMW32497.1"/>
    <property type="molecule type" value="Genomic_DNA"/>
</dbReference>
<dbReference type="PANTHER" id="PTHR36057">
    <property type="match status" value="1"/>
</dbReference>